<dbReference type="PROSITE" id="PS00914">
    <property type="entry name" value="SYNTAXIN"/>
    <property type="match status" value="1"/>
</dbReference>
<feature type="transmembrane region" description="Helical" evidence="3">
    <location>
        <begin position="262"/>
        <end position="281"/>
    </location>
</feature>
<evidence type="ECO:0000256" key="2">
    <source>
        <dbReference type="SAM" id="MobiDB-lite"/>
    </source>
</evidence>
<dbReference type="EMBL" id="ML220113">
    <property type="protein sequence ID" value="TGZ84376.1"/>
    <property type="molecule type" value="Genomic_DNA"/>
</dbReference>
<dbReference type="GO" id="GO:0006906">
    <property type="term" value="P:vesicle fusion"/>
    <property type="evidence" value="ECO:0007669"/>
    <property type="project" value="TreeGrafter"/>
</dbReference>
<dbReference type="PROSITE" id="PS50192">
    <property type="entry name" value="T_SNARE"/>
    <property type="match status" value="1"/>
</dbReference>
<sequence length="282" mass="31266">MSFDRLSSLESQPTTSTSTGYSDDPHFSRTSQSLSARLFTLTSNTTQLNRQLALIGTTKDTELVRTRVSRLLTETRDGFRHVSEDLKKLGSDYPDHEVSPAMKYTIEKLGTQLGNALADFQAAQRLAAEKTRQYVKAARAAQQTGDPSAAGDVPLAEREMRGGVSEGDRLVLLQEERLADQSEVDFQEELILQREEDMRNIERGVTELNDIFNDLGMLVRGQGDQLDMISDNVGRAADHQRAAASELNQAARYQKGARNRMCCLLMILAIILTVVLLAIFVG</sequence>
<dbReference type="InParanoid" id="A0A4S2N5G2"/>
<dbReference type="SMART" id="SM00397">
    <property type="entry name" value="t_SNARE"/>
    <property type="match status" value="1"/>
</dbReference>
<dbReference type="SUPFAM" id="SSF47661">
    <property type="entry name" value="t-snare proteins"/>
    <property type="match status" value="1"/>
</dbReference>
<dbReference type="GO" id="GO:0012505">
    <property type="term" value="C:endomembrane system"/>
    <property type="evidence" value="ECO:0007669"/>
    <property type="project" value="TreeGrafter"/>
</dbReference>
<protein>
    <submittedName>
        <fullName evidence="5">t-SNARE</fullName>
    </submittedName>
</protein>
<dbReference type="Gene3D" id="1.20.58.70">
    <property type="match status" value="1"/>
</dbReference>
<dbReference type="Pfam" id="PF05739">
    <property type="entry name" value="SNARE"/>
    <property type="match status" value="1"/>
</dbReference>
<dbReference type="InterPro" id="IPR045242">
    <property type="entry name" value="Syntaxin"/>
</dbReference>
<evidence type="ECO:0000313" key="6">
    <source>
        <dbReference type="Proteomes" id="UP000298138"/>
    </source>
</evidence>
<dbReference type="Proteomes" id="UP000298138">
    <property type="component" value="Unassembled WGS sequence"/>
</dbReference>
<evidence type="ECO:0000259" key="4">
    <source>
        <dbReference type="PROSITE" id="PS50192"/>
    </source>
</evidence>
<dbReference type="CDD" id="cd15840">
    <property type="entry name" value="SNARE_Qa"/>
    <property type="match status" value="1"/>
</dbReference>
<dbReference type="GO" id="GO:0006886">
    <property type="term" value="P:intracellular protein transport"/>
    <property type="evidence" value="ECO:0007669"/>
    <property type="project" value="InterPro"/>
</dbReference>
<dbReference type="GO" id="GO:0048278">
    <property type="term" value="P:vesicle docking"/>
    <property type="evidence" value="ECO:0007669"/>
    <property type="project" value="TreeGrafter"/>
</dbReference>
<dbReference type="GO" id="GO:0005484">
    <property type="term" value="F:SNAP receptor activity"/>
    <property type="evidence" value="ECO:0007669"/>
    <property type="project" value="InterPro"/>
</dbReference>
<dbReference type="Gene3D" id="1.20.5.110">
    <property type="match status" value="1"/>
</dbReference>
<name>A0A4S2N5G2_9PEZI</name>
<dbReference type="FunFam" id="1.20.5.110:FF:000059">
    <property type="entry name" value="Related to syntaxin 12"/>
    <property type="match status" value="1"/>
</dbReference>
<feature type="domain" description="T-SNARE coiled-coil homology" evidence="4">
    <location>
        <begin position="188"/>
        <end position="250"/>
    </location>
</feature>
<dbReference type="InterPro" id="IPR006012">
    <property type="entry name" value="Syntaxin/epimorphin_CS"/>
</dbReference>
<keyword evidence="3" id="KW-0812">Transmembrane</keyword>
<evidence type="ECO:0000256" key="1">
    <source>
        <dbReference type="ARBA" id="ARBA00009063"/>
    </source>
</evidence>
<comment type="similarity">
    <text evidence="1">Belongs to the syntaxin family.</text>
</comment>
<accession>A0A4S2N5G2</accession>
<dbReference type="PANTHER" id="PTHR19957:SF38">
    <property type="entry name" value="LD27581P"/>
    <property type="match status" value="1"/>
</dbReference>
<feature type="compositionally biased region" description="Polar residues" evidence="2">
    <location>
        <begin position="8"/>
        <end position="21"/>
    </location>
</feature>
<dbReference type="GO" id="GO:0031201">
    <property type="term" value="C:SNARE complex"/>
    <property type="evidence" value="ECO:0007669"/>
    <property type="project" value="TreeGrafter"/>
</dbReference>
<dbReference type="STRING" id="341454.A0A4S2N5G2"/>
<proteinExistence type="inferred from homology"/>
<dbReference type="InterPro" id="IPR010989">
    <property type="entry name" value="SNARE"/>
</dbReference>
<gene>
    <name evidence="5" type="ORF">EX30DRAFT_338907</name>
</gene>
<feature type="region of interest" description="Disordered" evidence="2">
    <location>
        <begin position="1"/>
        <end position="29"/>
    </location>
</feature>
<keyword evidence="6" id="KW-1185">Reference proteome</keyword>
<dbReference type="GO" id="GO:0006896">
    <property type="term" value="P:Golgi to vacuole transport"/>
    <property type="evidence" value="ECO:0007669"/>
    <property type="project" value="TreeGrafter"/>
</dbReference>
<organism evidence="5 6">
    <name type="scientific">Ascodesmis nigricans</name>
    <dbReference type="NCBI Taxonomy" id="341454"/>
    <lineage>
        <taxon>Eukaryota</taxon>
        <taxon>Fungi</taxon>
        <taxon>Dikarya</taxon>
        <taxon>Ascomycota</taxon>
        <taxon>Pezizomycotina</taxon>
        <taxon>Pezizomycetes</taxon>
        <taxon>Pezizales</taxon>
        <taxon>Ascodesmidaceae</taxon>
        <taxon>Ascodesmis</taxon>
    </lineage>
</organism>
<dbReference type="FunCoup" id="A0A4S2N5G2">
    <property type="interactions" value="628"/>
</dbReference>
<keyword evidence="3" id="KW-1133">Transmembrane helix</keyword>
<dbReference type="OrthoDB" id="364348at2759"/>
<dbReference type="InterPro" id="IPR006011">
    <property type="entry name" value="Syntaxin_N"/>
</dbReference>
<dbReference type="InterPro" id="IPR000727">
    <property type="entry name" value="T_SNARE_dom"/>
</dbReference>
<dbReference type="Pfam" id="PF14523">
    <property type="entry name" value="Syntaxin_2"/>
    <property type="match status" value="1"/>
</dbReference>
<evidence type="ECO:0000313" key="5">
    <source>
        <dbReference type="EMBL" id="TGZ84376.1"/>
    </source>
</evidence>
<evidence type="ECO:0000256" key="3">
    <source>
        <dbReference type="SAM" id="Phobius"/>
    </source>
</evidence>
<dbReference type="GO" id="GO:0000149">
    <property type="term" value="F:SNARE binding"/>
    <property type="evidence" value="ECO:0007669"/>
    <property type="project" value="TreeGrafter"/>
</dbReference>
<reference evidence="5 6" key="1">
    <citation type="submission" date="2019-04" db="EMBL/GenBank/DDBJ databases">
        <title>Comparative genomics and transcriptomics to analyze fruiting body development in filamentous ascomycetes.</title>
        <authorList>
            <consortium name="DOE Joint Genome Institute"/>
            <person name="Lutkenhaus R."/>
            <person name="Traeger S."/>
            <person name="Breuer J."/>
            <person name="Kuo A."/>
            <person name="Lipzen A."/>
            <person name="Pangilinan J."/>
            <person name="Dilworth D."/>
            <person name="Sandor L."/>
            <person name="Poggeler S."/>
            <person name="Barry K."/>
            <person name="Grigoriev I.V."/>
            <person name="Nowrousian M."/>
        </authorList>
    </citation>
    <scope>NUCLEOTIDE SEQUENCE [LARGE SCALE GENOMIC DNA]</scope>
    <source>
        <strain evidence="5 6">CBS 389.68</strain>
    </source>
</reference>
<dbReference type="PANTHER" id="PTHR19957">
    <property type="entry name" value="SYNTAXIN"/>
    <property type="match status" value="1"/>
</dbReference>
<keyword evidence="3" id="KW-0472">Membrane</keyword>
<dbReference type="AlphaFoldDB" id="A0A4S2N5G2"/>